<reference evidence="2 3" key="1">
    <citation type="submission" date="2014-09" db="EMBL/GenBank/DDBJ databases">
        <title>Sporocytophaga myxococcoides PG-01 genome sequencing.</title>
        <authorList>
            <person name="Liu L."/>
            <person name="Gao P.J."/>
            <person name="Chen G.J."/>
            <person name="Wang L.S."/>
        </authorList>
    </citation>
    <scope>NUCLEOTIDE SEQUENCE [LARGE SCALE GENOMIC DNA]</scope>
    <source>
        <strain evidence="2 3">PG-01</strain>
    </source>
</reference>
<keyword evidence="3" id="KW-1185">Reference proteome</keyword>
<dbReference type="Gene3D" id="3.40.50.1820">
    <property type="entry name" value="alpha/beta hydrolase"/>
    <property type="match status" value="1"/>
</dbReference>
<proteinExistence type="predicted"/>
<evidence type="ECO:0000313" key="3">
    <source>
        <dbReference type="Proteomes" id="UP000030185"/>
    </source>
</evidence>
<name>A0A098LKU0_9BACT</name>
<comment type="caution">
    <text evidence="2">The sequence shown here is derived from an EMBL/GenBank/DDBJ whole genome shotgun (WGS) entry which is preliminary data.</text>
</comment>
<gene>
    <name evidence="2" type="ORF">MYP_4207</name>
</gene>
<dbReference type="PANTHER" id="PTHR12277:SF81">
    <property type="entry name" value="PROTEIN ABHD13"/>
    <property type="match status" value="1"/>
</dbReference>
<accession>A0A098LKU0</accession>
<sequence>MIFGVKMPKPSNNIKPNQNFQTIILQSNKKIECWSINKHSSKGTIILFHGYGGKKSSLMDKADVFLDLGYNVFMVDFMGSGGSEGLQTTIGYKEAENVKSAYDYIKENGEKNIFLFGTSMGAAAIMKALADYPLKPNGIIIECPFATMYEATSARFKAVGAPVFPMAGLVVFWGGLTNGFWAFDHNPVEYARKIKCNTLLLYGEQDKRVSRKEIDAIYSNLDCSKKLKTYPLAGHVNFLIKYKTEWIRDIGTFLEQTNNSNFSNLK</sequence>
<dbReference type="EMBL" id="BBLT01000010">
    <property type="protein sequence ID" value="GAL86977.1"/>
    <property type="molecule type" value="Genomic_DNA"/>
</dbReference>
<dbReference type="PANTHER" id="PTHR12277">
    <property type="entry name" value="ALPHA/BETA HYDROLASE DOMAIN-CONTAINING PROTEIN"/>
    <property type="match status" value="1"/>
</dbReference>
<protein>
    <recommendedName>
        <fullName evidence="1">Serine aminopeptidase S33 domain-containing protein</fullName>
    </recommendedName>
</protein>
<dbReference type="STRING" id="153721.MYP_4207"/>
<evidence type="ECO:0000259" key="1">
    <source>
        <dbReference type="Pfam" id="PF12146"/>
    </source>
</evidence>
<dbReference type="InterPro" id="IPR022742">
    <property type="entry name" value="Hydrolase_4"/>
</dbReference>
<dbReference type="InterPro" id="IPR029058">
    <property type="entry name" value="AB_hydrolase_fold"/>
</dbReference>
<dbReference type="Pfam" id="PF12146">
    <property type="entry name" value="Hydrolase_4"/>
    <property type="match status" value="1"/>
</dbReference>
<dbReference type="eggNOG" id="COG1073">
    <property type="taxonomic scope" value="Bacteria"/>
</dbReference>
<feature type="domain" description="Serine aminopeptidase S33" evidence="1">
    <location>
        <begin position="40"/>
        <end position="151"/>
    </location>
</feature>
<dbReference type="AlphaFoldDB" id="A0A098LKU0"/>
<dbReference type="Proteomes" id="UP000030185">
    <property type="component" value="Unassembled WGS sequence"/>
</dbReference>
<organism evidence="2 3">
    <name type="scientific">Sporocytophaga myxococcoides</name>
    <dbReference type="NCBI Taxonomy" id="153721"/>
    <lineage>
        <taxon>Bacteria</taxon>
        <taxon>Pseudomonadati</taxon>
        <taxon>Bacteroidota</taxon>
        <taxon>Cytophagia</taxon>
        <taxon>Cytophagales</taxon>
        <taxon>Cytophagaceae</taxon>
        <taxon>Sporocytophaga</taxon>
    </lineage>
</organism>
<dbReference type="SUPFAM" id="SSF53474">
    <property type="entry name" value="alpha/beta-Hydrolases"/>
    <property type="match status" value="1"/>
</dbReference>
<evidence type="ECO:0000313" key="2">
    <source>
        <dbReference type="EMBL" id="GAL86977.1"/>
    </source>
</evidence>